<gene>
    <name evidence="1" type="ORF">BB560_006262</name>
</gene>
<comment type="caution">
    <text evidence="1">The sequence shown here is derived from an EMBL/GenBank/DDBJ whole genome shotgun (WGS) entry which is preliminary data.</text>
</comment>
<evidence type="ECO:0008006" key="3">
    <source>
        <dbReference type="Google" id="ProtNLM"/>
    </source>
</evidence>
<proteinExistence type="predicted"/>
<dbReference type="Gene3D" id="2.40.70.10">
    <property type="entry name" value="Acid Proteases"/>
    <property type="match status" value="1"/>
</dbReference>
<keyword evidence="2" id="KW-1185">Reference proteome</keyword>
<dbReference type="STRING" id="133381.A0A2T9YC65"/>
<dbReference type="CDD" id="cd00303">
    <property type="entry name" value="retropepsin_like"/>
    <property type="match status" value="1"/>
</dbReference>
<accession>A0A2T9YC65</accession>
<sequence length="474" mass="54813">MSVHEVKKSRFEPDKFFTSSGLDPVEWLKKYELYIRLNKVGEQEKIDILEFFLIEKDVFWFKKNIDLMKDWDSTKTLFLERFGGKESEVRAWNMLKTLKYYNYDEFEDFEFQISHYAKLAGLEDKETKLRLFLSALNPEYHKLVLRKKLKTYHEAVNLIFEEEGLNKAVKRDINVETPSNKADQQVNKQIVKVHKPDKDEMYEALIERFDKLSISLLSKIGDSKQQKPRRQWTTEEKEKELTDLFKKIDAKELRSLSKAPTSVTNCKALVEIFDNHYVSVIDLCAACSVASKEMLQELGIKVDNKSTQVIVTVDGTRHNNLGKATNLPIKIAGYVFPVDLVIMEKSANALILGTEWLTRHKATIDLNSMELTLPVENYDVLLSLSTKGEVQGYPDNLEYYAIAKEVHTPNEEEVLVPQEELNTFLGKYTDLFVTDVADLKQTTLTQHSIDTGSANPVKVKPYMKPYHMKNENAQ</sequence>
<dbReference type="SUPFAM" id="SSF50630">
    <property type="entry name" value="Acid proteases"/>
    <property type="match status" value="1"/>
</dbReference>
<organism evidence="1 2">
    <name type="scientific">Smittium megazygosporum</name>
    <dbReference type="NCBI Taxonomy" id="133381"/>
    <lineage>
        <taxon>Eukaryota</taxon>
        <taxon>Fungi</taxon>
        <taxon>Fungi incertae sedis</taxon>
        <taxon>Zoopagomycota</taxon>
        <taxon>Kickxellomycotina</taxon>
        <taxon>Harpellomycetes</taxon>
        <taxon>Harpellales</taxon>
        <taxon>Legeriomycetaceae</taxon>
        <taxon>Smittium</taxon>
    </lineage>
</organism>
<dbReference type="AlphaFoldDB" id="A0A2T9YC65"/>
<evidence type="ECO:0000313" key="2">
    <source>
        <dbReference type="Proteomes" id="UP000245609"/>
    </source>
</evidence>
<dbReference type="Proteomes" id="UP000245609">
    <property type="component" value="Unassembled WGS sequence"/>
</dbReference>
<dbReference type="EMBL" id="MBFS01003007">
    <property type="protein sequence ID" value="PVU89928.1"/>
    <property type="molecule type" value="Genomic_DNA"/>
</dbReference>
<dbReference type="InterPro" id="IPR021109">
    <property type="entry name" value="Peptidase_aspartic_dom_sf"/>
</dbReference>
<dbReference type="OrthoDB" id="5597136at2759"/>
<name>A0A2T9YC65_9FUNG</name>
<protein>
    <recommendedName>
        <fullName evidence="3">Retrotransposon gag domain-containing protein</fullName>
    </recommendedName>
</protein>
<dbReference type="Pfam" id="PF08284">
    <property type="entry name" value="RVP_2"/>
    <property type="match status" value="1"/>
</dbReference>
<reference evidence="1 2" key="1">
    <citation type="journal article" date="2018" name="MBio">
        <title>Comparative Genomics Reveals the Core Gene Toolbox for the Fungus-Insect Symbiosis.</title>
        <authorList>
            <person name="Wang Y."/>
            <person name="Stata M."/>
            <person name="Wang W."/>
            <person name="Stajich J.E."/>
            <person name="White M.M."/>
            <person name="Moncalvo J.M."/>
        </authorList>
    </citation>
    <scope>NUCLEOTIDE SEQUENCE [LARGE SCALE GENOMIC DNA]</scope>
    <source>
        <strain evidence="1 2">SC-DP-2</strain>
    </source>
</reference>
<evidence type="ECO:0000313" key="1">
    <source>
        <dbReference type="EMBL" id="PVU89928.1"/>
    </source>
</evidence>